<dbReference type="GO" id="GO:1904115">
    <property type="term" value="C:axon cytoplasm"/>
    <property type="evidence" value="ECO:0007669"/>
    <property type="project" value="GOC"/>
</dbReference>
<dbReference type="KEGG" id="mcal:110308250"/>
<dbReference type="PANTHER" id="PTHR31784:SF2">
    <property type="entry name" value="BIOGENESIS OF LYSOSOME-RELATED ORGANELLES COMPLEX 1 SUBUNIT 5"/>
    <property type="match status" value="1"/>
</dbReference>
<feature type="region of interest" description="Disordered" evidence="5">
    <location>
        <begin position="1"/>
        <end position="27"/>
    </location>
</feature>
<comment type="similarity">
    <text evidence="1 4">Belongs to the BLOC1S5 family.</text>
</comment>
<sequence length="187" mass="21399">MSGGGTETPVACDAAQGGGGKKRDSLGTPGAAHLIIKDLGEIHSRLLDHRPVTQGEIRYFVKEFEEKRGLRELRVLKNLENTIQETNECLLPKCRETMEGSLGETLQKLQAANDSICRLQQREQERKKVINDYLTASEKRRLVQWEEFLSGQPQRRAEVDEEHRRAMERLREQYAAMEKDLAKFSTF</sequence>
<dbReference type="GO" id="GO:0050942">
    <property type="term" value="P:positive regulation of pigment cell differentiation"/>
    <property type="evidence" value="ECO:0007669"/>
    <property type="project" value="Ensembl"/>
</dbReference>
<dbReference type="RefSeq" id="XP_021036341.1">
    <property type="nucleotide sequence ID" value="XM_021180682.1"/>
</dbReference>
<dbReference type="GO" id="GO:0031083">
    <property type="term" value="C:BLOC-1 complex"/>
    <property type="evidence" value="ECO:0007669"/>
    <property type="project" value="Ensembl"/>
</dbReference>
<evidence type="ECO:0000313" key="6">
    <source>
        <dbReference type="Proteomes" id="UP000515126"/>
    </source>
</evidence>
<name>A0A6P5QXI5_MUSCR</name>
<dbReference type="Pfam" id="PF14942">
    <property type="entry name" value="Muted"/>
    <property type="match status" value="1"/>
</dbReference>
<dbReference type="GeneID" id="110308250"/>
<dbReference type="GO" id="GO:0030133">
    <property type="term" value="C:transport vesicle"/>
    <property type="evidence" value="ECO:0007669"/>
    <property type="project" value="Ensembl"/>
</dbReference>
<dbReference type="GO" id="GO:0035646">
    <property type="term" value="P:endosome to melanosome transport"/>
    <property type="evidence" value="ECO:0007669"/>
    <property type="project" value="Ensembl"/>
</dbReference>
<dbReference type="GO" id="GO:0048490">
    <property type="term" value="P:anterograde synaptic vesicle transport"/>
    <property type="evidence" value="ECO:0007669"/>
    <property type="project" value="Ensembl"/>
</dbReference>
<dbReference type="GO" id="GO:0016192">
    <property type="term" value="P:vesicle-mediated transport"/>
    <property type="evidence" value="ECO:0007669"/>
    <property type="project" value="Ensembl"/>
</dbReference>
<dbReference type="GO" id="GO:1990742">
    <property type="term" value="C:microvesicle"/>
    <property type="evidence" value="ECO:0007669"/>
    <property type="project" value="Ensembl"/>
</dbReference>
<comment type="function">
    <text evidence="4">Component of the BLOC-1 complex, a complex that is required for normal biogenesis of lysosome-related organelles (LRO).</text>
</comment>
<dbReference type="AlphaFoldDB" id="A0A6P5QXI5"/>
<protein>
    <recommendedName>
        <fullName evidence="2 4">Biogenesis of lysosome-related organelles complex 1 subunit 5</fullName>
        <shortName evidence="4">BLOC-1 subunit 5</shortName>
    </recommendedName>
    <alternativeName>
        <fullName evidence="3 4">Protein Muted homolog</fullName>
    </alternativeName>
</protein>
<dbReference type="InterPro" id="IPR017243">
    <property type="entry name" value="Bloc1s5"/>
</dbReference>
<dbReference type="GO" id="GO:0032402">
    <property type="term" value="P:melanosome transport"/>
    <property type="evidence" value="ECO:0007669"/>
    <property type="project" value="Ensembl"/>
</dbReference>
<dbReference type="CTD" id="63915"/>
<dbReference type="PANTHER" id="PTHR31784">
    <property type="entry name" value="BIOGENESIS OF LYSOSOME-RELATED ORGANELLES COMPLEX 1 SUBUNIT 5"/>
    <property type="match status" value="1"/>
</dbReference>
<proteinExistence type="inferred from homology"/>
<evidence type="ECO:0000256" key="5">
    <source>
        <dbReference type="SAM" id="MobiDB-lite"/>
    </source>
</evidence>
<dbReference type="Proteomes" id="UP000515126">
    <property type="component" value="Chromosome 13"/>
</dbReference>
<evidence type="ECO:0000313" key="7">
    <source>
        <dbReference type="RefSeq" id="XP_021036341.1"/>
    </source>
</evidence>
<accession>A0A6P5QXI5</accession>
<dbReference type="GO" id="GO:0032474">
    <property type="term" value="P:otolith morphogenesis"/>
    <property type="evidence" value="ECO:0007669"/>
    <property type="project" value="Ensembl"/>
</dbReference>
<evidence type="ECO:0000256" key="2">
    <source>
        <dbReference type="ARBA" id="ARBA00019580"/>
    </source>
</evidence>
<evidence type="ECO:0000256" key="3">
    <source>
        <dbReference type="ARBA" id="ARBA00031992"/>
    </source>
</evidence>
<evidence type="ECO:0000256" key="1">
    <source>
        <dbReference type="ARBA" id="ARBA00010754"/>
    </source>
</evidence>
<keyword evidence="6" id="KW-1185">Reference proteome</keyword>
<reference evidence="7" key="1">
    <citation type="submission" date="2025-08" db="UniProtKB">
        <authorList>
            <consortium name="RefSeq"/>
        </authorList>
    </citation>
    <scope>IDENTIFICATION</scope>
</reference>
<evidence type="ECO:0000256" key="4">
    <source>
        <dbReference type="PIRNR" id="PIRNR037610"/>
    </source>
</evidence>
<gene>
    <name evidence="7" type="primary">Bloc1s5</name>
</gene>
<organism evidence="6 7">
    <name type="scientific">Mus caroli</name>
    <name type="common">Ryukyu mouse</name>
    <name type="synonym">Ricefield mouse</name>
    <dbReference type="NCBI Taxonomy" id="10089"/>
    <lineage>
        <taxon>Eukaryota</taxon>
        <taxon>Metazoa</taxon>
        <taxon>Chordata</taxon>
        <taxon>Craniata</taxon>
        <taxon>Vertebrata</taxon>
        <taxon>Euteleostomi</taxon>
        <taxon>Mammalia</taxon>
        <taxon>Eutheria</taxon>
        <taxon>Euarchontoglires</taxon>
        <taxon>Glires</taxon>
        <taxon>Rodentia</taxon>
        <taxon>Myomorpha</taxon>
        <taxon>Muroidea</taxon>
        <taxon>Muridae</taxon>
        <taxon>Murinae</taxon>
        <taxon>Mus</taxon>
        <taxon>Mus</taxon>
    </lineage>
</organism>
<dbReference type="PIRSF" id="PIRSF037610">
    <property type="entry name" value="BLOC-1_complex_muted_subunit"/>
    <property type="match status" value="1"/>
</dbReference>